<reference evidence="2" key="1">
    <citation type="submission" date="2020-03" db="EMBL/GenBank/DDBJ databases">
        <authorList>
            <person name="Guo F."/>
        </authorList>
    </citation>
    <scope>NUCLEOTIDE SEQUENCE</scope>
    <source>
        <strain evidence="2">JCM 30134</strain>
    </source>
</reference>
<evidence type="ECO:0000313" key="2">
    <source>
        <dbReference type="EMBL" id="NHO67356.1"/>
    </source>
</evidence>
<dbReference type="Gene3D" id="3.10.450.50">
    <property type="match status" value="1"/>
</dbReference>
<sequence>MNDTDYAQWQIERAIKAAQYALDQKDLVTFANYFTEDGKLFRPTSKDPVCGRDAIIAVYQNNPSERLNRHLLSNVHVTHMAEGVAHSVSYVTLYSATQTAHEKPVTGWPLQRALVGEYHDTWRRTSDQWLLSERRALFSINLLIGEAQ</sequence>
<evidence type="ECO:0000313" key="3">
    <source>
        <dbReference type="Proteomes" id="UP000787472"/>
    </source>
</evidence>
<dbReference type="InterPro" id="IPR032710">
    <property type="entry name" value="NTF2-like_dom_sf"/>
</dbReference>
<dbReference type="CDD" id="cd00531">
    <property type="entry name" value="NTF2_like"/>
    <property type="match status" value="1"/>
</dbReference>
<proteinExistence type="predicted"/>
<evidence type="ECO:0000259" key="1">
    <source>
        <dbReference type="Pfam" id="PF13577"/>
    </source>
</evidence>
<organism evidence="2 3">
    <name type="scientific">Pseudomaricurvus hydrocarbonicus</name>
    <dbReference type="NCBI Taxonomy" id="1470433"/>
    <lineage>
        <taxon>Bacteria</taxon>
        <taxon>Pseudomonadati</taxon>
        <taxon>Pseudomonadota</taxon>
        <taxon>Gammaproteobacteria</taxon>
        <taxon>Cellvibrionales</taxon>
        <taxon>Cellvibrionaceae</taxon>
        <taxon>Pseudomaricurvus</taxon>
    </lineage>
</organism>
<comment type="caution">
    <text evidence="2">The sequence shown here is derived from an EMBL/GenBank/DDBJ whole genome shotgun (WGS) entry which is preliminary data.</text>
</comment>
<dbReference type="Pfam" id="PF13577">
    <property type="entry name" value="SnoaL_4"/>
    <property type="match status" value="1"/>
</dbReference>
<name>A0A9E5MN87_9GAMM</name>
<keyword evidence="3" id="KW-1185">Reference proteome</keyword>
<protein>
    <submittedName>
        <fullName evidence="2">Nuclear transport factor 2 family protein</fullName>
    </submittedName>
</protein>
<dbReference type="AlphaFoldDB" id="A0A9E5MN87"/>
<feature type="domain" description="SnoaL-like" evidence="1">
    <location>
        <begin position="8"/>
        <end position="135"/>
    </location>
</feature>
<dbReference type="EMBL" id="JAAONZ010000016">
    <property type="protein sequence ID" value="NHO67356.1"/>
    <property type="molecule type" value="Genomic_DNA"/>
</dbReference>
<dbReference type="InterPro" id="IPR037401">
    <property type="entry name" value="SnoaL-like"/>
</dbReference>
<accession>A0A9E5MN87</accession>
<dbReference type="RefSeq" id="WP_167189891.1">
    <property type="nucleotide sequence ID" value="NZ_JAAONZ010000016.1"/>
</dbReference>
<dbReference type="SUPFAM" id="SSF54427">
    <property type="entry name" value="NTF2-like"/>
    <property type="match status" value="1"/>
</dbReference>
<gene>
    <name evidence="2" type="ORF">G8770_17565</name>
</gene>
<dbReference type="Proteomes" id="UP000787472">
    <property type="component" value="Unassembled WGS sequence"/>
</dbReference>